<evidence type="ECO:0000256" key="1">
    <source>
        <dbReference type="SAM" id="MobiDB-lite"/>
    </source>
</evidence>
<evidence type="ECO:0000313" key="3">
    <source>
        <dbReference type="Proteomes" id="UP001303046"/>
    </source>
</evidence>
<organism evidence="2 3">
    <name type="scientific">Necator americanus</name>
    <name type="common">Human hookworm</name>
    <dbReference type="NCBI Taxonomy" id="51031"/>
    <lineage>
        <taxon>Eukaryota</taxon>
        <taxon>Metazoa</taxon>
        <taxon>Ecdysozoa</taxon>
        <taxon>Nematoda</taxon>
        <taxon>Chromadorea</taxon>
        <taxon>Rhabditida</taxon>
        <taxon>Rhabditina</taxon>
        <taxon>Rhabditomorpha</taxon>
        <taxon>Strongyloidea</taxon>
        <taxon>Ancylostomatidae</taxon>
        <taxon>Bunostominae</taxon>
        <taxon>Necator</taxon>
    </lineage>
</organism>
<name>A0ABR1BUB7_NECAM</name>
<comment type="caution">
    <text evidence="2">The sequence shown here is derived from an EMBL/GenBank/DDBJ whole genome shotgun (WGS) entry which is preliminary data.</text>
</comment>
<dbReference type="Proteomes" id="UP001303046">
    <property type="component" value="Unassembled WGS sequence"/>
</dbReference>
<protein>
    <submittedName>
        <fullName evidence="2">Uncharacterized protein</fullName>
    </submittedName>
</protein>
<accession>A0ABR1BUB7</accession>
<sequence>MVHLLQAATAVCAEVNTILDYFFTRLCRHRAVSSRNSAHSERRDEEQWLPFTTAPSTSTRCVSTTSAPTITQSTLTTSKKSPSSSTLETICISSISPRPWLNATRPTTNHLCHHGPLSQQPRLDRTRPPPNVTTPHRLPGVRAHADDHHKSSPTVSFATMTTIHLIANVILVSANATCAYSDKAAASDVYTSIHQANDAERERDHAETFLSSGTPAVCSENVKVVNGVTGDLRLFFDQIMALSQRNYESKYPRRRGHSTSSNY</sequence>
<feature type="region of interest" description="Disordered" evidence="1">
    <location>
        <begin position="113"/>
        <end position="150"/>
    </location>
</feature>
<gene>
    <name evidence="2" type="primary">Necator_chrI.g2121</name>
    <name evidence="2" type="ORF">RB195_005994</name>
</gene>
<proteinExistence type="predicted"/>
<keyword evidence="3" id="KW-1185">Reference proteome</keyword>
<reference evidence="2 3" key="1">
    <citation type="submission" date="2023-08" db="EMBL/GenBank/DDBJ databases">
        <title>A Necator americanus chromosomal reference genome.</title>
        <authorList>
            <person name="Ilik V."/>
            <person name="Petrzelkova K.J."/>
            <person name="Pardy F."/>
            <person name="Fuh T."/>
            <person name="Niatou-Singa F.S."/>
            <person name="Gouil Q."/>
            <person name="Baker L."/>
            <person name="Ritchie M.E."/>
            <person name="Jex A.R."/>
            <person name="Gazzola D."/>
            <person name="Li H."/>
            <person name="Toshio Fujiwara R."/>
            <person name="Zhan B."/>
            <person name="Aroian R.V."/>
            <person name="Pafco B."/>
            <person name="Schwarz E.M."/>
        </authorList>
    </citation>
    <scope>NUCLEOTIDE SEQUENCE [LARGE SCALE GENOMIC DNA]</scope>
    <source>
        <strain evidence="2 3">Aroian</strain>
        <tissue evidence="2">Whole animal</tissue>
    </source>
</reference>
<evidence type="ECO:0000313" key="2">
    <source>
        <dbReference type="EMBL" id="KAK6728681.1"/>
    </source>
</evidence>
<dbReference type="EMBL" id="JAVFWL010000001">
    <property type="protein sequence ID" value="KAK6728681.1"/>
    <property type="molecule type" value="Genomic_DNA"/>
</dbReference>